<comment type="caution">
    <text evidence="2">The sequence shown here is derived from an EMBL/GenBank/DDBJ whole genome shotgun (WGS) entry which is preliminary data.</text>
</comment>
<dbReference type="EMBL" id="JBHSXS010000058">
    <property type="protein sequence ID" value="MFC6886694.1"/>
    <property type="molecule type" value="Genomic_DNA"/>
</dbReference>
<evidence type="ECO:0000259" key="1">
    <source>
        <dbReference type="Pfam" id="PF01323"/>
    </source>
</evidence>
<organism evidence="2 3">
    <name type="scientific">Actinomadura yumaensis</name>
    <dbReference type="NCBI Taxonomy" id="111807"/>
    <lineage>
        <taxon>Bacteria</taxon>
        <taxon>Bacillati</taxon>
        <taxon>Actinomycetota</taxon>
        <taxon>Actinomycetes</taxon>
        <taxon>Streptosporangiales</taxon>
        <taxon>Thermomonosporaceae</taxon>
        <taxon>Actinomadura</taxon>
    </lineage>
</organism>
<keyword evidence="3" id="KW-1185">Reference proteome</keyword>
<feature type="domain" description="DSBA-like thioredoxin" evidence="1">
    <location>
        <begin position="3"/>
        <end position="194"/>
    </location>
</feature>
<evidence type="ECO:0000313" key="2">
    <source>
        <dbReference type="EMBL" id="MFC6886694.1"/>
    </source>
</evidence>
<dbReference type="InterPro" id="IPR036249">
    <property type="entry name" value="Thioredoxin-like_sf"/>
</dbReference>
<gene>
    <name evidence="2" type="ORF">ACFQKB_43515</name>
</gene>
<reference evidence="3" key="1">
    <citation type="journal article" date="2019" name="Int. J. Syst. Evol. Microbiol.">
        <title>The Global Catalogue of Microorganisms (GCM) 10K type strain sequencing project: providing services to taxonomists for standard genome sequencing and annotation.</title>
        <authorList>
            <consortium name="The Broad Institute Genomics Platform"/>
            <consortium name="The Broad Institute Genome Sequencing Center for Infectious Disease"/>
            <person name="Wu L."/>
            <person name="Ma J."/>
        </authorList>
    </citation>
    <scope>NUCLEOTIDE SEQUENCE [LARGE SCALE GENOMIC DNA]</scope>
    <source>
        <strain evidence="3">JCM 3369</strain>
    </source>
</reference>
<proteinExistence type="predicted"/>
<dbReference type="SUPFAM" id="SSF52833">
    <property type="entry name" value="Thioredoxin-like"/>
    <property type="match status" value="1"/>
</dbReference>
<evidence type="ECO:0000313" key="3">
    <source>
        <dbReference type="Proteomes" id="UP001596380"/>
    </source>
</evidence>
<dbReference type="PANTHER" id="PTHR13887">
    <property type="entry name" value="GLUTATHIONE S-TRANSFERASE KAPPA"/>
    <property type="match status" value="1"/>
</dbReference>
<accession>A0ABW2CXZ1</accession>
<protein>
    <submittedName>
        <fullName evidence="2">DsbA family protein</fullName>
    </submittedName>
</protein>
<dbReference type="PANTHER" id="PTHR13887:SF41">
    <property type="entry name" value="THIOREDOXIN SUPERFAMILY PROTEIN"/>
    <property type="match status" value="1"/>
</dbReference>
<dbReference type="InterPro" id="IPR001853">
    <property type="entry name" value="DSBA-like_thioredoxin_dom"/>
</dbReference>
<dbReference type="Pfam" id="PF01323">
    <property type="entry name" value="DSBA"/>
    <property type="match status" value="1"/>
</dbReference>
<dbReference type="Gene3D" id="3.40.30.10">
    <property type="entry name" value="Glutaredoxin"/>
    <property type="match status" value="1"/>
</dbReference>
<dbReference type="CDD" id="cd03024">
    <property type="entry name" value="DsbA_FrnE"/>
    <property type="match status" value="1"/>
</dbReference>
<dbReference type="RefSeq" id="WP_160821481.1">
    <property type="nucleotide sequence ID" value="NZ_JBHSXE010000001.1"/>
</dbReference>
<dbReference type="Proteomes" id="UP001596380">
    <property type="component" value="Unassembled WGS sequence"/>
</dbReference>
<name>A0ABW2CXZ1_9ACTN</name>
<sequence>MRVEIVLDVPCVWSYFAFTRFERVAERFRARGGVLDVGFLPYRLAPDATVEGEPKTEVLRRAFGDGTSDAIAGITAKAAEEGLTFRHEGAVMSNTFDAHRLIAVASAHGRGEAMVERLFRAHHTDALNVADPATLRSLAAEIGVPWSDGAAAGETRAALERVRASGVRGVPVFLIGGRPPLAGAQSEEALAAELEMAALAQVE</sequence>